<dbReference type="STRING" id="109376.A0A0D2ZYV9"/>
<dbReference type="Pfam" id="PF00098">
    <property type="entry name" value="zf-CCHC"/>
    <property type="match status" value="1"/>
</dbReference>
<dbReference type="PROSITE" id="PS00141">
    <property type="entry name" value="ASP_PROTEASE"/>
    <property type="match status" value="1"/>
</dbReference>
<feature type="domain" description="CCHC-type" evidence="2">
    <location>
        <begin position="1"/>
        <end position="15"/>
    </location>
</feature>
<dbReference type="Gramene" id="Bo10343s010.1">
    <property type="protein sequence ID" value="Bo10343s010.1"/>
    <property type="gene ID" value="Bo10343s010"/>
</dbReference>
<dbReference type="Proteomes" id="UP000032141">
    <property type="component" value="Unassembled WGS sequence"/>
</dbReference>
<dbReference type="OMA" id="WIKSRAN"/>
<evidence type="ECO:0000259" key="2">
    <source>
        <dbReference type="PROSITE" id="PS50158"/>
    </source>
</evidence>
<keyword evidence="1" id="KW-0862">Zinc</keyword>
<dbReference type="eggNOG" id="KOG0017">
    <property type="taxonomic scope" value="Eukaryota"/>
</dbReference>
<dbReference type="PROSITE" id="PS50158">
    <property type="entry name" value="ZF_CCHC"/>
    <property type="match status" value="1"/>
</dbReference>
<reference evidence="3" key="2">
    <citation type="submission" date="2015-06" db="UniProtKB">
        <authorList>
            <consortium name="EnsemblPlants"/>
        </authorList>
    </citation>
    <scope>IDENTIFICATION</scope>
</reference>
<protein>
    <recommendedName>
        <fullName evidence="2">CCHC-type domain-containing protein</fullName>
    </recommendedName>
</protein>
<dbReference type="CDD" id="cd00303">
    <property type="entry name" value="retropepsin_like"/>
    <property type="match status" value="1"/>
</dbReference>
<proteinExistence type="predicted"/>
<dbReference type="AlphaFoldDB" id="A0A0D2ZYV9"/>
<keyword evidence="4" id="KW-1185">Reference proteome</keyword>
<keyword evidence="1" id="KW-0479">Metal-binding</keyword>
<dbReference type="InterPro" id="IPR036875">
    <property type="entry name" value="Znf_CCHC_sf"/>
</dbReference>
<dbReference type="PANTHER" id="PTHR35046:SF18">
    <property type="entry name" value="RNA-DIRECTED DNA POLYMERASE"/>
    <property type="match status" value="1"/>
</dbReference>
<dbReference type="InterPro" id="IPR001878">
    <property type="entry name" value="Znf_CCHC"/>
</dbReference>
<evidence type="ECO:0000313" key="4">
    <source>
        <dbReference type="Proteomes" id="UP000032141"/>
    </source>
</evidence>
<sequence length="167" mass="18542">CFSCGEIGHRQANCPTRNRRGLLLDTAGNDVKVIYDEEPVGTPDEMEMLTADTGTALMLPRVCLAPRVPDENPQRKNLFHSKCTIGGKVCKFIIDSGSSENVIAEEAVTKLQLPTEDHPYPYKLAWLDQKTDLLITRRALITFSVGDAYKDQIHCDVAPMDACHLLL</sequence>
<name>A0A0D2ZYV9_BRAOL</name>
<accession>A0A0D2ZYV9</accession>
<dbReference type="GO" id="GO:0006508">
    <property type="term" value="P:proteolysis"/>
    <property type="evidence" value="ECO:0007669"/>
    <property type="project" value="InterPro"/>
</dbReference>
<dbReference type="InterPro" id="IPR021109">
    <property type="entry name" value="Peptidase_aspartic_dom_sf"/>
</dbReference>
<dbReference type="EnsemblPlants" id="Bo10343s010.1">
    <property type="protein sequence ID" value="Bo10343s010.1"/>
    <property type="gene ID" value="Bo10343s010"/>
</dbReference>
<dbReference type="HOGENOM" id="CLU_116463_0_0_1"/>
<dbReference type="InterPro" id="IPR001969">
    <property type="entry name" value="Aspartic_peptidase_AS"/>
</dbReference>
<evidence type="ECO:0000256" key="1">
    <source>
        <dbReference type="PROSITE-ProRule" id="PRU00047"/>
    </source>
</evidence>
<organism evidence="3 4">
    <name type="scientific">Brassica oleracea var. oleracea</name>
    <dbReference type="NCBI Taxonomy" id="109376"/>
    <lineage>
        <taxon>Eukaryota</taxon>
        <taxon>Viridiplantae</taxon>
        <taxon>Streptophyta</taxon>
        <taxon>Embryophyta</taxon>
        <taxon>Tracheophyta</taxon>
        <taxon>Spermatophyta</taxon>
        <taxon>Magnoliopsida</taxon>
        <taxon>eudicotyledons</taxon>
        <taxon>Gunneridae</taxon>
        <taxon>Pentapetalae</taxon>
        <taxon>rosids</taxon>
        <taxon>malvids</taxon>
        <taxon>Brassicales</taxon>
        <taxon>Brassicaceae</taxon>
        <taxon>Brassiceae</taxon>
        <taxon>Brassica</taxon>
    </lineage>
</organism>
<dbReference type="Pfam" id="PF13650">
    <property type="entry name" value="Asp_protease_2"/>
    <property type="match status" value="1"/>
</dbReference>
<dbReference type="SUPFAM" id="SSF57756">
    <property type="entry name" value="Retrovirus zinc finger-like domains"/>
    <property type="match status" value="1"/>
</dbReference>
<dbReference type="SUPFAM" id="SSF50630">
    <property type="entry name" value="Acid proteases"/>
    <property type="match status" value="1"/>
</dbReference>
<evidence type="ECO:0000313" key="3">
    <source>
        <dbReference type="EnsemblPlants" id="Bo10343s010.1"/>
    </source>
</evidence>
<reference evidence="3" key="1">
    <citation type="journal article" date="2014" name="Genome Biol.">
        <title>Transcriptome and methylome profiling reveals relics of genome dominance in the mesopolyploid Brassica oleracea.</title>
        <authorList>
            <person name="Parkin I.A."/>
            <person name="Koh C."/>
            <person name="Tang H."/>
            <person name="Robinson S.J."/>
            <person name="Kagale S."/>
            <person name="Clarke W.E."/>
            <person name="Town C.D."/>
            <person name="Nixon J."/>
            <person name="Krishnakumar V."/>
            <person name="Bidwell S.L."/>
            <person name="Denoeud F."/>
            <person name="Belcram H."/>
            <person name="Links M.G."/>
            <person name="Just J."/>
            <person name="Clarke C."/>
            <person name="Bender T."/>
            <person name="Huebert T."/>
            <person name="Mason A.S."/>
            <person name="Pires J.C."/>
            <person name="Barker G."/>
            <person name="Moore J."/>
            <person name="Walley P.G."/>
            <person name="Manoli S."/>
            <person name="Batley J."/>
            <person name="Edwards D."/>
            <person name="Nelson M.N."/>
            <person name="Wang X."/>
            <person name="Paterson A.H."/>
            <person name="King G."/>
            <person name="Bancroft I."/>
            <person name="Chalhoub B."/>
            <person name="Sharpe A.G."/>
        </authorList>
    </citation>
    <scope>NUCLEOTIDE SEQUENCE [LARGE SCALE GENOMIC DNA]</scope>
    <source>
        <strain evidence="3">cv. TO1000</strain>
    </source>
</reference>
<dbReference type="PANTHER" id="PTHR35046">
    <property type="entry name" value="ZINC KNUCKLE (CCHC-TYPE) FAMILY PROTEIN"/>
    <property type="match status" value="1"/>
</dbReference>
<keyword evidence="1" id="KW-0863">Zinc-finger</keyword>
<dbReference type="Gene3D" id="2.40.70.10">
    <property type="entry name" value="Acid Proteases"/>
    <property type="match status" value="1"/>
</dbReference>
<dbReference type="GO" id="GO:0008270">
    <property type="term" value="F:zinc ion binding"/>
    <property type="evidence" value="ECO:0007669"/>
    <property type="project" value="UniProtKB-KW"/>
</dbReference>
<dbReference type="GO" id="GO:0004190">
    <property type="term" value="F:aspartic-type endopeptidase activity"/>
    <property type="evidence" value="ECO:0007669"/>
    <property type="project" value="InterPro"/>
</dbReference>
<dbReference type="GO" id="GO:0003676">
    <property type="term" value="F:nucleic acid binding"/>
    <property type="evidence" value="ECO:0007669"/>
    <property type="project" value="InterPro"/>
</dbReference>